<name>A0ABP9PUA4_9ACTN</name>
<evidence type="ECO:0000313" key="3">
    <source>
        <dbReference type="Proteomes" id="UP001500221"/>
    </source>
</evidence>
<dbReference type="Pfam" id="PF01636">
    <property type="entry name" value="APH"/>
    <property type="match status" value="1"/>
</dbReference>
<gene>
    <name evidence="2" type="ORF">GCM10023340_32450</name>
</gene>
<dbReference type="EMBL" id="BAABKG010000004">
    <property type="protein sequence ID" value="GAA5152324.1"/>
    <property type="molecule type" value="Genomic_DNA"/>
</dbReference>
<reference evidence="3" key="1">
    <citation type="journal article" date="2019" name="Int. J. Syst. Evol. Microbiol.">
        <title>The Global Catalogue of Microorganisms (GCM) 10K type strain sequencing project: providing services to taxonomists for standard genome sequencing and annotation.</title>
        <authorList>
            <consortium name="The Broad Institute Genomics Platform"/>
            <consortium name="The Broad Institute Genome Sequencing Center for Infectious Disease"/>
            <person name="Wu L."/>
            <person name="Ma J."/>
        </authorList>
    </citation>
    <scope>NUCLEOTIDE SEQUENCE [LARGE SCALE GENOMIC DNA]</scope>
    <source>
        <strain evidence="3">JCM 18459</strain>
    </source>
</reference>
<organism evidence="2 3">
    <name type="scientific">Nocardioides marinquilinus</name>
    <dbReference type="NCBI Taxonomy" id="1210400"/>
    <lineage>
        <taxon>Bacteria</taxon>
        <taxon>Bacillati</taxon>
        <taxon>Actinomycetota</taxon>
        <taxon>Actinomycetes</taxon>
        <taxon>Propionibacteriales</taxon>
        <taxon>Nocardioidaceae</taxon>
        <taxon>Nocardioides</taxon>
    </lineage>
</organism>
<dbReference type="InterPro" id="IPR011009">
    <property type="entry name" value="Kinase-like_dom_sf"/>
</dbReference>
<comment type="caution">
    <text evidence="2">The sequence shown here is derived from an EMBL/GenBank/DDBJ whole genome shotgun (WGS) entry which is preliminary data.</text>
</comment>
<dbReference type="RefSeq" id="WP_345460841.1">
    <property type="nucleotide sequence ID" value="NZ_BAABKG010000004.1"/>
</dbReference>
<evidence type="ECO:0000313" key="2">
    <source>
        <dbReference type="EMBL" id="GAA5152324.1"/>
    </source>
</evidence>
<proteinExistence type="predicted"/>
<feature type="domain" description="Aminoglycoside phosphotransferase" evidence="1">
    <location>
        <begin position="148"/>
        <end position="300"/>
    </location>
</feature>
<dbReference type="InterPro" id="IPR002575">
    <property type="entry name" value="Aminoglycoside_PTrfase"/>
</dbReference>
<accession>A0ABP9PUA4</accession>
<dbReference type="SUPFAM" id="SSF56112">
    <property type="entry name" value="Protein kinase-like (PK-like)"/>
    <property type="match status" value="1"/>
</dbReference>
<protein>
    <recommendedName>
        <fullName evidence="1">Aminoglycoside phosphotransferase domain-containing protein</fullName>
    </recommendedName>
</protein>
<sequence length="371" mass="39472">MTDRAALGPADVDDDRLAVMVEALLGEPARVVATRVEPVAHEIPALTTVGRHWVHVTAETAAGERDVRLFVKHVQAWHHSPFFASVPPEARQMAAASYPWRTEGAVYRSDLCDRLPAGLSMPRALAVVDLEPDAQALWLEDVTAPPAPWDDARYARAARLLGRLAASPAVAPLADVGAFDWSVLHYVHGRLAPDVVPRLLADDAWAAPEVAGAFEPALRTRLREAAGRVADLGAELAALPRTTSHGDACPNNLLPSTDPDGFVLVDFGFWLRQPVGFDLGQLLAGEVQLGRDRCDVAALAARDEACLAAYVAGLADEGLDLDPALVRRAHAVQLFLFAGVSSVPEGPVTAQQAEARAALATHSLGLLALTD</sequence>
<evidence type="ECO:0000259" key="1">
    <source>
        <dbReference type="Pfam" id="PF01636"/>
    </source>
</evidence>
<keyword evidence="3" id="KW-1185">Reference proteome</keyword>
<dbReference type="Proteomes" id="UP001500221">
    <property type="component" value="Unassembled WGS sequence"/>
</dbReference>